<accession>A0A2J6TX87</accession>
<dbReference type="InParanoid" id="A0A2J6TX87"/>
<keyword evidence="3" id="KW-1185">Reference proteome</keyword>
<dbReference type="GeneID" id="36584610"/>
<feature type="region of interest" description="Disordered" evidence="1">
    <location>
        <begin position="91"/>
        <end position="129"/>
    </location>
</feature>
<name>A0A2J6TX87_9HELO</name>
<dbReference type="AlphaFoldDB" id="A0A2J6TX87"/>
<dbReference type="Proteomes" id="UP000235371">
    <property type="component" value="Unassembled WGS sequence"/>
</dbReference>
<dbReference type="RefSeq" id="XP_024744538.1">
    <property type="nucleotide sequence ID" value="XM_024876531.1"/>
</dbReference>
<proteinExistence type="predicted"/>
<evidence type="ECO:0000256" key="1">
    <source>
        <dbReference type="SAM" id="MobiDB-lite"/>
    </source>
</evidence>
<organism evidence="2 3">
    <name type="scientific">Hyaloscypha bicolor E</name>
    <dbReference type="NCBI Taxonomy" id="1095630"/>
    <lineage>
        <taxon>Eukaryota</taxon>
        <taxon>Fungi</taxon>
        <taxon>Dikarya</taxon>
        <taxon>Ascomycota</taxon>
        <taxon>Pezizomycotina</taxon>
        <taxon>Leotiomycetes</taxon>
        <taxon>Helotiales</taxon>
        <taxon>Hyaloscyphaceae</taxon>
        <taxon>Hyaloscypha</taxon>
        <taxon>Hyaloscypha bicolor</taxon>
    </lineage>
</organism>
<evidence type="ECO:0000313" key="3">
    <source>
        <dbReference type="Proteomes" id="UP000235371"/>
    </source>
</evidence>
<dbReference type="EMBL" id="KZ613740">
    <property type="protein sequence ID" value="PMD67634.1"/>
    <property type="molecule type" value="Genomic_DNA"/>
</dbReference>
<feature type="compositionally biased region" description="Low complexity" evidence="1">
    <location>
        <begin position="114"/>
        <end position="126"/>
    </location>
</feature>
<evidence type="ECO:0000313" key="2">
    <source>
        <dbReference type="EMBL" id="PMD67634.1"/>
    </source>
</evidence>
<protein>
    <submittedName>
        <fullName evidence="2">Uncharacterized protein</fullName>
    </submittedName>
</protein>
<reference evidence="2 3" key="1">
    <citation type="submission" date="2016-04" db="EMBL/GenBank/DDBJ databases">
        <title>A degradative enzymes factory behind the ericoid mycorrhizal symbiosis.</title>
        <authorList>
            <consortium name="DOE Joint Genome Institute"/>
            <person name="Martino E."/>
            <person name="Morin E."/>
            <person name="Grelet G."/>
            <person name="Kuo A."/>
            <person name="Kohler A."/>
            <person name="Daghino S."/>
            <person name="Barry K."/>
            <person name="Choi C."/>
            <person name="Cichocki N."/>
            <person name="Clum A."/>
            <person name="Copeland A."/>
            <person name="Hainaut M."/>
            <person name="Haridas S."/>
            <person name="Labutti K."/>
            <person name="Lindquist E."/>
            <person name="Lipzen A."/>
            <person name="Khouja H.-R."/>
            <person name="Murat C."/>
            <person name="Ohm R."/>
            <person name="Olson A."/>
            <person name="Spatafora J."/>
            <person name="Veneault-Fourrey C."/>
            <person name="Henrissat B."/>
            <person name="Grigoriev I."/>
            <person name="Martin F."/>
            <person name="Perotto S."/>
        </authorList>
    </citation>
    <scope>NUCLEOTIDE SEQUENCE [LARGE SCALE GENOMIC DNA]</scope>
    <source>
        <strain evidence="2 3">E</strain>
    </source>
</reference>
<gene>
    <name evidence="2" type="ORF">K444DRAFT_551134</name>
</gene>
<dbReference type="OrthoDB" id="5227693at2759"/>
<sequence>MASYHRVLKVFGRSVQDKTLQCDCDIHPWEIRVNDESWSGRIRLIGFVDVFFLISYSGSSRFHDGIIIYKDDDHIEKILAGKVFNDINLLPTSSKPKDTPPSTTEEKTNDIILTPTSSEPTSTPAPVTEQKTKYANFSRDTFFYIVTSIGHPIGLQTRYKASNLKKYTIHLRKHQDPLLKRKYKNALKQHDTLDMIQDAMKLGLVSYAEILGHGLGHIYRGGSTLDVGKGFVGGLGASKERKWAGLSGDKA</sequence>